<reference evidence="3" key="1">
    <citation type="submission" date="2014-03" db="EMBL/GenBank/DDBJ databases">
        <authorList>
            <person name="Aksoy S."/>
            <person name="Warren W."/>
            <person name="Wilson R.K."/>
        </authorList>
    </citation>
    <scope>NUCLEOTIDE SEQUENCE [LARGE SCALE GENOMIC DNA]</scope>
    <source>
        <strain evidence="3">IAEA</strain>
    </source>
</reference>
<feature type="transmembrane region" description="Helical" evidence="1">
    <location>
        <begin position="7"/>
        <end position="24"/>
    </location>
</feature>
<feature type="transmembrane region" description="Helical" evidence="1">
    <location>
        <begin position="44"/>
        <end position="64"/>
    </location>
</feature>
<keyword evidence="3" id="KW-1185">Reference proteome</keyword>
<proteinExistence type="predicted"/>
<dbReference type="Proteomes" id="UP000091820">
    <property type="component" value="Unassembled WGS sequence"/>
</dbReference>
<evidence type="ECO:0000256" key="1">
    <source>
        <dbReference type="SAM" id="Phobius"/>
    </source>
</evidence>
<keyword evidence="1" id="KW-0812">Transmembrane</keyword>
<evidence type="ECO:0000313" key="2">
    <source>
        <dbReference type="EnsemblMetazoa" id="GBRI020715-PA"/>
    </source>
</evidence>
<protein>
    <submittedName>
        <fullName evidence="2">Uncharacterized protein</fullName>
    </submittedName>
</protein>
<dbReference type="VEuPathDB" id="VectorBase:GBRI020715"/>
<organism evidence="2 3">
    <name type="scientific">Glossina brevipalpis</name>
    <dbReference type="NCBI Taxonomy" id="37001"/>
    <lineage>
        <taxon>Eukaryota</taxon>
        <taxon>Metazoa</taxon>
        <taxon>Ecdysozoa</taxon>
        <taxon>Arthropoda</taxon>
        <taxon>Hexapoda</taxon>
        <taxon>Insecta</taxon>
        <taxon>Pterygota</taxon>
        <taxon>Neoptera</taxon>
        <taxon>Endopterygota</taxon>
        <taxon>Diptera</taxon>
        <taxon>Brachycera</taxon>
        <taxon>Muscomorpha</taxon>
        <taxon>Hippoboscoidea</taxon>
        <taxon>Glossinidae</taxon>
        <taxon>Glossina</taxon>
    </lineage>
</organism>
<accession>A0A1A9WI72</accession>
<keyword evidence="1" id="KW-1133">Transmembrane helix</keyword>
<evidence type="ECO:0000313" key="3">
    <source>
        <dbReference type="Proteomes" id="UP000091820"/>
    </source>
</evidence>
<keyword evidence="1" id="KW-0472">Membrane</keyword>
<dbReference type="AlphaFoldDB" id="A0A1A9WI72"/>
<dbReference type="EnsemblMetazoa" id="GBRI020715-RA">
    <property type="protein sequence ID" value="GBRI020715-PA"/>
    <property type="gene ID" value="GBRI020715"/>
</dbReference>
<name>A0A1A9WI72_9MUSC</name>
<reference evidence="2" key="2">
    <citation type="submission" date="2020-05" db="UniProtKB">
        <authorList>
            <consortium name="EnsemblMetazoa"/>
        </authorList>
    </citation>
    <scope>IDENTIFICATION</scope>
    <source>
        <strain evidence="2">IAEA</strain>
    </source>
</reference>
<sequence length="86" mass="9777">MISLGRNLILPTTVTVILCTLLHINSSPFNILVTVYKLPNGAFLLFVLCSMSYILCFIFYYCAIKCCTKCPRSKLQIIINLRNTVR</sequence>